<evidence type="ECO:0000256" key="3">
    <source>
        <dbReference type="ARBA" id="ARBA00022723"/>
    </source>
</evidence>
<comment type="caution">
    <text evidence="4">The sequence shown here is derived from an EMBL/GenBank/DDBJ whole genome shotgun (WGS) entry which is preliminary data.</text>
</comment>
<dbReference type="InterPro" id="IPR002495">
    <property type="entry name" value="Glyco_trans_8"/>
</dbReference>
<keyword evidence="1" id="KW-0328">Glycosyltransferase</keyword>
<name>A0ABT3GJ73_9BACT</name>
<dbReference type="InterPro" id="IPR050748">
    <property type="entry name" value="Glycosyltrans_8_dom-fam"/>
</dbReference>
<dbReference type="Pfam" id="PF01501">
    <property type="entry name" value="Glyco_transf_8"/>
    <property type="match status" value="1"/>
</dbReference>
<keyword evidence="3" id="KW-0479">Metal-binding</keyword>
<protein>
    <recommendedName>
        <fullName evidence="6">Glycosyltransferase family 8 protein</fullName>
    </recommendedName>
</protein>
<evidence type="ECO:0000256" key="1">
    <source>
        <dbReference type="ARBA" id="ARBA00022676"/>
    </source>
</evidence>
<dbReference type="Proteomes" id="UP001320876">
    <property type="component" value="Unassembled WGS sequence"/>
</dbReference>
<dbReference type="InterPro" id="IPR029044">
    <property type="entry name" value="Nucleotide-diphossugar_trans"/>
</dbReference>
<organism evidence="4 5">
    <name type="scientific">Luteolibacter arcticus</name>
    <dbReference type="NCBI Taxonomy" id="1581411"/>
    <lineage>
        <taxon>Bacteria</taxon>
        <taxon>Pseudomonadati</taxon>
        <taxon>Verrucomicrobiota</taxon>
        <taxon>Verrucomicrobiia</taxon>
        <taxon>Verrucomicrobiales</taxon>
        <taxon>Verrucomicrobiaceae</taxon>
        <taxon>Luteolibacter</taxon>
    </lineage>
</organism>
<dbReference type="PANTHER" id="PTHR13778:SF47">
    <property type="entry name" value="LIPOPOLYSACCHARIDE 1,3-GALACTOSYLTRANSFERASE"/>
    <property type="match status" value="1"/>
</dbReference>
<reference evidence="4 5" key="1">
    <citation type="submission" date="2022-10" db="EMBL/GenBank/DDBJ databases">
        <title>Luteolibacter arcticus strain CCTCC AB 2014275, whole genome shotgun sequencing project.</title>
        <authorList>
            <person name="Zhao G."/>
            <person name="Shen L."/>
        </authorList>
    </citation>
    <scope>NUCLEOTIDE SEQUENCE [LARGE SCALE GENOMIC DNA]</scope>
    <source>
        <strain evidence="4 5">CCTCC AB 2014275</strain>
    </source>
</reference>
<evidence type="ECO:0000313" key="5">
    <source>
        <dbReference type="Proteomes" id="UP001320876"/>
    </source>
</evidence>
<keyword evidence="5" id="KW-1185">Reference proteome</keyword>
<sequence>MNPTPPALNLLITSDSGYAPMVACLLASVRQHLPKEMDLEVYWLHVDGSVPAREQLARFCEESLERCRLHISSLDTLPADIKAQVEALIGSNDSSWGPALCFAAPFILPLILPESVKRAIFVDADVIALGDISELTTIPLDGFPAGFVRAPLKHFNKRLGLERYGNSGLIVVDVDAWKEAEVSKGAIDYLHKISGAWSANYPDQDALNHTLADANGNAKWKELHPKWNACAPLFTHPRWRLQYDPIDIGEVKLLHYCGAKPWAKVPATLLGRIARKKGIRFGPTKPAHPHSDLFYDVLARTPFSAPR</sequence>
<proteinExistence type="predicted"/>
<dbReference type="EMBL" id="JAPDDT010000005">
    <property type="protein sequence ID" value="MCW1923531.1"/>
    <property type="molecule type" value="Genomic_DNA"/>
</dbReference>
<dbReference type="PANTHER" id="PTHR13778">
    <property type="entry name" value="GLYCOSYLTRANSFERASE 8 DOMAIN-CONTAINING PROTEIN"/>
    <property type="match status" value="1"/>
</dbReference>
<evidence type="ECO:0000256" key="2">
    <source>
        <dbReference type="ARBA" id="ARBA00022679"/>
    </source>
</evidence>
<dbReference type="Gene3D" id="3.90.550.10">
    <property type="entry name" value="Spore Coat Polysaccharide Biosynthesis Protein SpsA, Chain A"/>
    <property type="match status" value="1"/>
</dbReference>
<evidence type="ECO:0000313" key="4">
    <source>
        <dbReference type="EMBL" id="MCW1923531.1"/>
    </source>
</evidence>
<gene>
    <name evidence="4" type="ORF">OKA05_13285</name>
</gene>
<dbReference type="SUPFAM" id="SSF53448">
    <property type="entry name" value="Nucleotide-diphospho-sugar transferases"/>
    <property type="match status" value="1"/>
</dbReference>
<evidence type="ECO:0008006" key="6">
    <source>
        <dbReference type="Google" id="ProtNLM"/>
    </source>
</evidence>
<dbReference type="RefSeq" id="WP_264487640.1">
    <property type="nucleotide sequence ID" value="NZ_JAPDDT010000005.1"/>
</dbReference>
<keyword evidence="2" id="KW-0808">Transferase</keyword>
<accession>A0ABT3GJ73</accession>